<dbReference type="Pfam" id="PF12680">
    <property type="entry name" value="SnoaL_2"/>
    <property type="match status" value="1"/>
</dbReference>
<feature type="domain" description="SnoaL-like" evidence="1">
    <location>
        <begin position="28"/>
        <end position="123"/>
    </location>
</feature>
<accession>A0A6H9GD54</accession>
<dbReference type="EMBL" id="BJCH01000069">
    <property type="protein sequence ID" value="GCL47944.1"/>
    <property type="molecule type" value="Genomic_DNA"/>
</dbReference>
<evidence type="ECO:0000259" key="1">
    <source>
        <dbReference type="Pfam" id="PF12680"/>
    </source>
</evidence>
<dbReference type="Gene3D" id="3.10.450.50">
    <property type="match status" value="1"/>
</dbReference>
<dbReference type="InterPro" id="IPR032710">
    <property type="entry name" value="NTF2-like_dom_sf"/>
</dbReference>
<dbReference type="SUPFAM" id="SSF54427">
    <property type="entry name" value="NTF2-like"/>
    <property type="match status" value="1"/>
</dbReference>
<organism evidence="2 3">
    <name type="scientific">Microcystis aeruginosa NIES-3787</name>
    <dbReference type="NCBI Taxonomy" id="2517782"/>
    <lineage>
        <taxon>Bacteria</taxon>
        <taxon>Bacillati</taxon>
        <taxon>Cyanobacteriota</taxon>
        <taxon>Cyanophyceae</taxon>
        <taxon>Oscillatoriophycideae</taxon>
        <taxon>Chroococcales</taxon>
        <taxon>Microcystaceae</taxon>
        <taxon>Microcystis</taxon>
    </lineage>
</organism>
<evidence type="ECO:0000313" key="2">
    <source>
        <dbReference type="EMBL" id="GCL47944.1"/>
    </source>
</evidence>
<name>A0A6H9GD54_MICAE</name>
<dbReference type="InterPro" id="IPR037401">
    <property type="entry name" value="SnoaL-like"/>
</dbReference>
<dbReference type="AlphaFoldDB" id="A0A6H9GD54"/>
<evidence type="ECO:0000313" key="3">
    <source>
        <dbReference type="Proteomes" id="UP000438874"/>
    </source>
</evidence>
<comment type="caution">
    <text evidence="2">The sequence shown here is derived from an EMBL/GenBank/DDBJ whole genome shotgun (WGS) entry which is preliminary data.</text>
</comment>
<sequence length="135" mass="15713">MTTKEAFMPEEKSPQRQTCETLFGSMLKQDWATFETCLDDNVFYRVGSGSSVEGKQAVTDFLKSLYTQVTMQPPDVRQVLDMPEKDQVIFEFEAHYLRLSDNKIVNFACTDVLRMNGDKIKEWRVYVDMSPLYQD</sequence>
<dbReference type="Proteomes" id="UP000438874">
    <property type="component" value="Unassembled WGS sequence"/>
</dbReference>
<proteinExistence type="predicted"/>
<protein>
    <recommendedName>
        <fullName evidence="1">SnoaL-like domain-containing protein</fullName>
    </recommendedName>
</protein>
<gene>
    <name evidence="2" type="ORF">NIES3787_36560</name>
</gene>
<dbReference type="RefSeq" id="WP_159250461.1">
    <property type="nucleotide sequence ID" value="NZ_BJCH01000069.1"/>
</dbReference>
<reference evidence="2 3" key="1">
    <citation type="submission" date="2019-02" db="EMBL/GenBank/DDBJ databases">
        <title>Draft genome sequence of Arthrospira platensis NIES-3787.</title>
        <authorList>
            <person name="Yamaguchi H."/>
            <person name="Suzuki S."/>
            <person name="Kawachi M."/>
        </authorList>
    </citation>
    <scope>NUCLEOTIDE SEQUENCE [LARGE SCALE GENOMIC DNA]</scope>
    <source>
        <strain evidence="2 3">NIES-3787</strain>
    </source>
</reference>